<protein>
    <submittedName>
        <fullName evidence="1">Uncharacterized protein</fullName>
    </submittedName>
</protein>
<gene>
    <name evidence="1" type="ORF">CBQ26_13360</name>
</gene>
<dbReference type="EMBL" id="NHMK01000020">
    <property type="protein sequence ID" value="OWL95037.1"/>
    <property type="molecule type" value="Genomic_DNA"/>
</dbReference>
<organism evidence="1 2">
    <name type="scientific">Deinococcus indicus</name>
    <dbReference type="NCBI Taxonomy" id="223556"/>
    <lineage>
        <taxon>Bacteria</taxon>
        <taxon>Thermotogati</taxon>
        <taxon>Deinococcota</taxon>
        <taxon>Deinococci</taxon>
        <taxon>Deinococcales</taxon>
        <taxon>Deinococcaceae</taxon>
        <taxon>Deinococcus</taxon>
    </lineage>
</organism>
<accession>A0A246BII5</accession>
<keyword evidence="2" id="KW-1185">Reference proteome</keyword>
<sequence length="99" mass="11292">MNQQELKHIWEQAKVLAREGIEHAWNALPGADGPEREEFALDLVMPRLEAVDHVLPVIGKYMDLPLVDWGQRAAVRRLIQALVRREFAAQAIETLKENA</sequence>
<dbReference type="OrthoDB" id="72577at2"/>
<reference evidence="1 2" key="1">
    <citation type="submission" date="2017-05" db="EMBL/GenBank/DDBJ databases">
        <title>De novo genome assembly of Deniococcus indicus strain DR1.</title>
        <authorList>
            <person name="Chauhan D."/>
            <person name="Yennamalli R.M."/>
            <person name="Priyadarshini R."/>
        </authorList>
    </citation>
    <scope>NUCLEOTIDE SEQUENCE [LARGE SCALE GENOMIC DNA]</scope>
    <source>
        <strain evidence="1 2">DR1</strain>
    </source>
</reference>
<name>A0A246BII5_9DEIO</name>
<comment type="caution">
    <text evidence="1">The sequence shown here is derived from an EMBL/GenBank/DDBJ whole genome shotgun (WGS) entry which is preliminary data.</text>
</comment>
<dbReference type="AlphaFoldDB" id="A0A246BII5"/>
<dbReference type="Proteomes" id="UP000197208">
    <property type="component" value="Unassembled WGS sequence"/>
</dbReference>
<dbReference type="RefSeq" id="WP_088249126.1">
    <property type="nucleotide sequence ID" value="NZ_NHMK01000020.1"/>
</dbReference>
<evidence type="ECO:0000313" key="1">
    <source>
        <dbReference type="EMBL" id="OWL95037.1"/>
    </source>
</evidence>
<proteinExistence type="predicted"/>
<evidence type="ECO:0000313" key="2">
    <source>
        <dbReference type="Proteomes" id="UP000197208"/>
    </source>
</evidence>